<evidence type="ECO:0000259" key="3">
    <source>
        <dbReference type="Pfam" id="PF00156"/>
    </source>
</evidence>
<name>A0A2Z2NUE4_9GAMM</name>
<dbReference type="PANTHER" id="PTHR43363:SF1">
    <property type="entry name" value="HYPOXANTHINE-GUANINE PHOSPHORIBOSYLTRANSFERASE"/>
    <property type="match status" value="1"/>
</dbReference>
<dbReference type="EC" id="2.4.2.22" evidence="4"/>
<feature type="domain" description="Phosphoribosyltransferase" evidence="3">
    <location>
        <begin position="20"/>
        <end position="162"/>
    </location>
</feature>
<dbReference type="Gene3D" id="3.40.50.2020">
    <property type="match status" value="1"/>
</dbReference>
<dbReference type="KEGG" id="gai:IMCC3135_25685"/>
<organism evidence="4 5">
    <name type="scientific">Granulosicoccus antarcticus IMCC3135</name>
    <dbReference type="NCBI Taxonomy" id="1192854"/>
    <lineage>
        <taxon>Bacteria</taxon>
        <taxon>Pseudomonadati</taxon>
        <taxon>Pseudomonadota</taxon>
        <taxon>Gammaproteobacteria</taxon>
        <taxon>Chromatiales</taxon>
        <taxon>Granulosicoccaceae</taxon>
        <taxon>Granulosicoccus</taxon>
    </lineage>
</organism>
<reference evidence="4 5" key="1">
    <citation type="submission" date="2016-12" db="EMBL/GenBank/DDBJ databases">
        <authorList>
            <person name="Song W.-J."/>
            <person name="Kurnit D.M."/>
        </authorList>
    </citation>
    <scope>NUCLEOTIDE SEQUENCE [LARGE SCALE GENOMIC DNA]</scope>
    <source>
        <strain evidence="4 5">IMCC3135</strain>
    </source>
</reference>
<dbReference type="OrthoDB" id="199120at2"/>
<dbReference type="GO" id="GO:0000310">
    <property type="term" value="F:xanthine phosphoribosyltransferase activity"/>
    <property type="evidence" value="ECO:0007669"/>
    <property type="project" value="UniProtKB-EC"/>
</dbReference>
<dbReference type="EMBL" id="CP018632">
    <property type="protein sequence ID" value="ASJ75192.1"/>
    <property type="molecule type" value="Genomic_DNA"/>
</dbReference>
<protein>
    <submittedName>
        <fullName evidence="4">Xanthine phosphoribosyltransferase</fullName>
        <ecNumber evidence="4">2.4.2.22</ecNumber>
    </submittedName>
</protein>
<dbReference type="InterPro" id="IPR029057">
    <property type="entry name" value="PRTase-like"/>
</dbReference>
<evidence type="ECO:0000313" key="5">
    <source>
        <dbReference type="Proteomes" id="UP000250079"/>
    </source>
</evidence>
<gene>
    <name evidence="4" type="primary">gpt_2</name>
    <name evidence="4" type="ORF">IMCC3135_25685</name>
</gene>
<proteinExistence type="predicted"/>
<dbReference type="Proteomes" id="UP000250079">
    <property type="component" value="Chromosome"/>
</dbReference>
<dbReference type="InterPro" id="IPR000836">
    <property type="entry name" value="PRTase_dom"/>
</dbReference>
<keyword evidence="1 4" id="KW-0328">Glycosyltransferase</keyword>
<sequence>MSTDEKVYISAQQLLEDSLELGRQILASGFRPNYIVGVWRGGTPVGIMVQELLDFYGVETDHISIRTSSYAGIDKRSSSVRVHGLSYLTKKMNAEDSMLIVDDVFDTGLSVKAIIDKMSERARKNLPHDVRVATAYFKPGRNRTNFEPDYCAHKTDDWLVFPHEMAGLSMEEIKISKPHLLPVMNSLEGIATPAKLRK</sequence>
<dbReference type="AlphaFoldDB" id="A0A2Z2NUE4"/>
<evidence type="ECO:0000256" key="1">
    <source>
        <dbReference type="ARBA" id="ARBA00022676"/>
    </source>
</evidence>
<dbReference type="SUPFAM" id="SSF53271">
    <property type="entry name" value="PRTase-like"/>
    <property type="match status" value="1"/>
</dbReference>
<dbReference type="RefSeq" id="WP_088920134.1">
    <property type="nucleotide sequence ID" value="NZ_CP018632.1"/>
</dbReference>
<keyword evidence="5" id="KW-1185">Reference proteome</keyword>
<dbReference type="PANTHER" id="PTHR43363">
    <property type="entry name" value="HYPOXANTHINE PHOSPHORIBOSYLTRANSFERASE"/>
    <property type="match status" value="1"/>
</dbReference>
<evidence type="ECO:0000313" key="4">
    <source>
        <dbReference type="EMBL" id="ASJ75192.1"/>
    </source>
</evidence>
<keyword evidence="2 4" id="KW-0808">Transferase</keyword>
<evidence type="ECO:0000256" key="2">
    <source>
        <dbReference type="ARBA" id="ARBA00022679"/>
    </source>
</evidence>
<dbReference type="Pfam" id="PF00156">
    <property type="entry name" value="Pribosyltran"/>
    <property type="match status" value="1"/>
</dbReference>
<accession>A0A2Z2NUE4</accession>
<dbReference type="CDD" id="cd06223">
    <property type="entry name" value="PRTases_typeI"/>
    <property type="match status" value="1"/>
</dbReference>